<organism evidence="1">
    <name type="scientific">marine metagenome</name>
    <dbReference type="NCBI Taxonomy" id="408172"/>
    <lineage>
        <taxon>unclassified sequences</taxon>
        <taxon>metagenomes</taxon>
        <taxon>ecological metagenomes</taxon>
    </lineage>
</organism>
<dbReference type="EMBL" id="UINC01006008">
    <property type="protein sequence ID" value="SVA24910.1"/>
    <property type="molecule type" value="Genomic_DNA"/>
</dbReference>
<gene>
    <name evidence="1" type="ORF">METZ01_LOCUS77764</name>
</gene>
<protein>
    <recommendedName>
        <fullName evidence="2">Carboxypeptidase regulatory-like domain-containing protein</fullName>
    </recommendedName>
</protein>
<proteinExistence type="predicted"/>
<evidence type="ECO:0000313" key="1">
    <source>
        <dbReference type="EMBL" id="SVA24910.1"/>
    </source>
</evidence>
<accession>A0A381U9L4</accession>
<evidence type="ECO:0008006" key="2">
    <source>
        <dbReference type="Google" id="ProtNLM"/>
    </source>
</evidence>
<name>A0A381U9L4_9ZZZZ</name>
<sequence>MKIRQLTLLALASLMGCDDPHSFTPPICTAQFVYGISVDVVDSGSGAPLADSATMTLRDGSHVESATLSPDGLTMNGAGERAGNYTVAVARPQYHNWVRTEVQVDADECHVIPVKLRAELQKISR</sequence>
<reference evidence="1" key="1">
    <citation type="submission" date="2018-05" db="EMBL/GenBank/DDBJ databases">
        <authorList>
            <person name="Lanie J.A."/>
            <person name="Ng W.-L."/>
            <person name="Kazmierczak K.M."/>
            <person name="Andrzejewski T.M."/>
            <person name="Davidsen T.M."/>
            <person name="Wayne K.J."/>
            <person name="Tettelin H."/>
            <person name="Glass J.I."/>
            <person name="Rusch D."/>
            <person name="Podicherti R."/>
            <person name="Tsui H.-C.T."/>
            <person name="Winkler M.E."/>
        </authorList>
    </citation>
    <scope>NUCLEOTIDE SEQUENCE</scope>
</reference>
<dbReference type="AlphaFoldDB" id="A0A381U9L4"/>
<dbReference type="PROSITE" id="PS51257">
    <property type="entry name" value="PROKAR_LIPOPROTEIN"/>
    <property type="match status" value="1"/>
</dbReference>